<dbReference type="InterPro" id="IPR037523">
    <property type="entry name" value="VOC_core"/>
</dbReference>
<dbReference type="SUPFAM" id="SSF54593">
    <property type="entry name" value="Glyoxalase/Bleomycin resistance protein/Dihydroxybiphenyl dioxygenase"/>
    <property type="match status" value="1"/>
</dbReference>
<dbReference type="PANTHER" id="PTHR43048">
    <property type="entry name" value="METHYLMALONYL-COA EPIMERASE"/>
    <property type="match status" value="1"/>
</dbReference>
<name>A0ABW5DAY6_9BACT</name>
<evidence type="ECO:0000313" key="3">
    <source>
        <dbReference type="EMBL" id="MFD2257069.1"/>
    </source>
</evidence>
<keyword evidence="4" id="KW-1185">Reference proteome</keyword>
<organism evidence="3 4">
    <name type="scientific">Luteolibacter algae</name>
    <dbReference type="NCBI Taxonomy" id="454151"/>
    <lineage>
        <taxon>Bacteria</taxon>
        <taxon>Pseudomonadati</taxon>
        <taxon>Verrucomicrobiota</taxon>
        <taxon>Verrucomicrobiia</taxon>
        <taxon>Verrucomicrobiales</taxon>
        <taxon>Verrucomicrobiaceae</taxon>
        <taxon>Luteolibacter</taxon>
    </lineage>
</organism>
<keyword evidence="1" id="KW-0479">Metal-binding</keyword>
<reference evidence="4" key="1">
    <citation type="journal article" date="2019" name="Int. J. Syst. Evol. Microbiol.">
        <title>The Global Catalogue of Microorganisms (GCM) 10K type strain sequencing project: providing services to taxonomists for standard genome sequencing and annotation.</title>
        <authorList>
            <consortium name="The Broad Institute Genomics Platform"/>
            <consortium name="The Broad Institute Genome Sequencing Center for Infectious Disease"/>
            <person name="Wu L."/>
            <person name="Ma J."/>
        </authorList>
    </citation>
    <scope>NUCLEOTIDE SEQUENCE [LARGE SCALE GENOMIC DNA]</scope>
    <source>
        <strain evidence="4">CGMCC 4.7106</strain>
    </source>
</reference>
<feature type="domain" description="VOC" evidence="2">
    <location>
        <begin position="109"/>
        <end position="233"/>
    </location>
</feature>
<evidence type="ECO:0000256" key="1">
    <source>
        <dbReference type="ARBA" id="ARBA00022723"/>
    </source>
</evidence>
<proteinExistence type="predicted"/>
<gene>
    <name evidence="3" type="ORF">ACFSSA_10295</name>
</gene>
<dbReference type="EMBL" id="JBHUIT010000017">
    <property type="protein sequence ID" value="MFD2257069.1"/>
    <property type="molecule type" value="Genomic_DNA"/>
</dbReference>
<evidence type="ECO:0000313" key="4">
    <source>
        <dbReference type="Proteomes" id="UP001597375"/>
    </source>
</evidence>
<dbReference type="PROSITE" id="PS51819">
    <property type="entry name" value="VOC"/>
    <property type="match status" value="1"/>
</dbReference>
<evidence type="ECO:0000259" key="2">
    <source>
        <dbReference type="PROSITE" id="PS51819"/>
    </source>
</evidence>
<protein>
    <submittedName>
        <fullName evidence="3">VOC family protein</fullName>
    </submittedName>
</protein>
<dbReference type="InterPro" id="IPR051785">
    <property type="entry name" value="MMCE/EMCE_epimerase"/>
</dbReference>
<dbReference type="Proteomes" id="UP001597375">
    <property type="component" value="Unassembled WGS sequence"/>
</dbReference>
<accession>A0ABW5DAY6</accession>
<dbReference type="PANTHER" id="PTHR43048:SF3">
    <property type="entry name" value="METHYLMALONYL-COA EPIMERASE, MITOCHONDRIAL"/>
    <property type="match status" value="1"/>
</dbReference>
<comment type="caution">
    <text evidence="3">The sequence shown here is derived from an EMBL/GenBank/DDBJ whole genome shotgun (WGS) entry which is preliminary data.</text>
</comment>
<dbReference type="Gene3D" id="3.10.180.10">
    <property type="entry name" value="2,3-Dihydroxybiphenyl 1,2-Dioxygenase, domain 1"/>
    <property type="match status" value="1"/>
</dbReference>
<dbReference type="Pfam" id="PF13669">
    <property type="entry name" value="Glyoxalase_4"/>
    <property type="match status" value="1"/>
</dbReference>
<sequence>MISEGLWRFYVDLGKVINTIPEGRIGDRVAEALLQCGTSQMMHFDHSGDKEFSGCREQCCQDLREAMGWLKYAEQTEVLPTDSTSRLLEEAKNLLEQLQETSSIPGYRGLDHLAIAVASTEEALQLWRDRMGFPVVCSEVVNEGSVRLTHLDLGNTHLQLVEPLLEGHPLYAWLADNGGAGLHHLCFRVEDIDTVMTASPLPTAAKSHQGTGGKRAVFLEKKHTGNVLMEYTGA</sequence>
<dbReference type="InterPro" id="IPR029068">
    <property type="entry name" value="Glyas_Bleomycin-R_OHBP_Dase"/>
</dbReference>